<reference evidence="1 2" key="1">
    <citation type="submission" date="2015-07" db="EMBL/GenBank/DDBJ databases">
        <title>Comparative genomics of the Sigatoka disease complex on banana suggests a link between parallel evolutionary changes in Pseudocercospora fijiensis and Pseudocercospora eumusae and increased virulence on the banana host.</title>
        <authorList>
            <person name="Chang T.-C."/>
            <person name="Salvucci A."/>
            <person name="Crous P.W."/>
            <person name="Stergiopoulos I."/>
        </authorList>
    </citation>
    <scope>NUCLEOTIDE SEQUENCE [LARGE SCALE GENOMIC DNA]</scope>
    <source>
        <strain evidence="1 2">CBS 116634</strain>
    </source>
</reference>
<organism evidence="1 2">
    <name type="scientific">Pseudocercospora musae</name>
    <dbReference type="NCBI Taxonomy" id="113226"/>
    <lineage>
        <taxon>Eukaryota</taxon>
        <taxon>Fungi</taxon>
        <taxon>Dikarya</taxon>
        <taxon>Ascomycota</taxon>
        <taxon>Pezizomycotina</taxon>
        <taxon>Dothideomycetes</taxon>
        <taxon>Dothideomycetidae</taxon>
        <taxon>Mycosphaerellales</taxon>
        <taxon>Mycosphaerellaceae</taxon>
        <taxon>Pseudocercospora</taxon>
    </lineage>
</organism>
<sequence>MVRNAATSRLLWARKIQVSSVCRRRIDVKAASGIMHKVGTSRMDCASMSRSRFPVHLVREQNLHHRDKYWLGNILEHSEGSRYGWSRSSGFHGNMRAEFASSAGHCPGTVINAGRQSISCRQPKFLLSPELHSHSQSNGAEHYLRLHLAKICDRVRRTMLVRSEGKRDARSVHPPSSLWMSSPARIRYFELTEVDQVAYMIPIDIHIWLVPSRRLSGSHLGTPFGQKFFPNFVLAAWTLAHLLPVDLRKSARLSENTGRC</sequence>
<protein>
    <submittedName>
        <fullName evidence="1">Uncharacterized protein</fullName>
    </submittedName>
</protein>
<name>A0A139I1K5_9PEZI</name>
<dbReference type="AlphaFoldDB" id="A0A139I1K5"/>
<proteinExistence type="predicted"/>
<evidence type="ECO:0000313" key="2">
    <source>
        <dbReference type="Proteomes" id="UP000073492"/>
    </source>
</evidence>
<keyword evidence="2" id="KW-1185">Reference proteome</keyword>
<dbReference type="EMBL" id="LFZO01000426">
    <property type="protein sequence ID" value="KXT08591.1"/>
    <property type="molecule type" value="Genomic_DNA"/>
</dbReference>
<evidence type="ECO:0000313" key="1">
    <source>
        <dbReference type="EMBL" id="KXT08591.1"/>
    </source>
</evidence>
<comment type="caution">
    <text evidence="1">The sequence shown here is derived from an EMBL/GenBank/DDBJ whole genome shotgun (WGS) entry which is preliminary data.</text>
</comment>
<gene>
    <name evidence="1" type="ORF">AC579_7064</name>
</gene>
<accession>A0A139I1K5</accession>
<dbReference type="Proteomes" id="UP000073492">
    <property type="component" value="Unassembled WGS sequence"/>
</dbReference>